<accession>A0A6J7S0W5</accession>
<name>A0A6J7S0W5_9ZZZZ</name>
<evidence type="ECO:0000313" key="1">
    <source>
        <dbReference type="EMBL" id="CAB5034914.1"/>
    </source>
</evidence>
<organism evidence="1">
    <name type="scientific">freshwater metagenome</name>
    <dbReference type="NCBI Taxonomy" id="449393"/>
    <lineage>
        <taxon>unclassified sequences</taxon>
        <taxon>metagenomes</taxon>
        <taxon>ecological metagenomes</taxon>
    </lineage>
</organism>
<protein>
    <submittedName>
        <fullName evidence="1">Unannotated protein</fullName>
    </submittedName>
</protein>
<reference evidence="1" key="1">
    <citation type="submission" date="2020-05" db="EMBL/GenBank/DDBJ databases">
        <authorList>
            <person name="Chiriac C."/>
            <person name="Salcher M."/>
            <person name="Ghai R."/>
            <person name="Kavagutti S V."/>
        </authorList>
    </citation>
    <scope>NUCLEOTIDE SEQUENCE</scope>
</reference>
<dbReference type="EMBL" id="CAFBPX010000118">
    <property type="protein sequence ID" value="CAB5034914.1"/>
    <property type="molecule type" value="Genomic_DNA"/>
</dbReference>
<sequence length="92" mass="9560">MGMATDQLLAAVVGNLAEGADAALLQQKRKEVDLEENVTELVNESLVVSRIGGVGQFVGLLDGVRDDCPLGLFAIPRALGAEASGQLVETPQ</sequence>
<gene>
    <name evidence="1" type="ORF">UFOPK4175_00733</name>
</gene>
<proteinExistence type="predicted"/>
<dbReference type="AlphaFoldDB" id="A0A6J7S0W5"/>